<reference evidence="1" key="1">
    <citation type="submission" date="2014-09" db="EMBL/GenBank/DDBJ databases">
        <authorList>
            <person name="Magalhaes I.L.F."/>
            <person name="Oliveira U."/>
            <person name="Santos F.R."/>
            <person name="Vidigal T.H.D.A."/>
            <person name="Brescovit A.D."/>
            <person name="Santos A.J."/>
        </authorList>
    </citation>
    <scope>NUCLEOTIDE SEQUENCE</scope>
    <source>
        <tissue evidence="1">Shoot tissue taken approximately 20 cm above the soil surface</tissue>
    </source>
</reference>
<accession>A0A0A9A9S7</accession>
<reference evidence="1" key="2">
    <citation type="journal article" date="2015" name="Data Brief">
        <title>Shoot transcriptome of the giant reed, Arundo donax.</title>
        <authorList>
            <person name="Barrero R.A."/>
            <person name="Guerrero F.D."/>
            <person name="Moolhuijzen P."/>
            <person name="Goolsby J.A."/>
            <person name="Tidwell J."/>
            <person name="Bellgard S.E."/>
            <person name="Bellgard M.I."/>
        </authorList>
    </citation>
    <scope>NUCLEOTIDE SEQUENCE</scope>
    <source>
        <tissue evidence="1">Shoot tissue taken approximately 20 cm above the soil surface</tissue>
    </source>
</reference>
<dbReference type="EMBL" id="GBRH01252150">
    <property type="protein sequence ID" value="JAD45745.1"/>
    <property type="molecule type" value="Transcribed_RNA"/>
</dbReference>
<organism evidence="1">
    <name type="scientific">Arundo donax</name>
    <name type="common">Giant reed</name>
    <name type="synonym">Donax arundinaceus</name>
    <dbReference type="NCBI Taxonomy" id="35708"/>
    <lineage>
        <taxon>Eukaryota</taxon>
        <taxon>Viridiplantae</taxon>
        <taxon>Streptophyta</taxon>
        <taxon>Embryophyta</taxon>
        <taxon>Tracheophyta</taxon>
        <taxon>Spermatophyta</taxon>
        <taxon>Magnoliopsida</taxon>
        <taxon>Liliopsida</taxon>
        <taxon>Poales</taxon>
        <taxon>Poaceae</taxon>
        <taxon>PACMAD clade</taxon>
        <taxon>Arundinoideae</taxon>
        <taxon>Arundineae</taxon>
        <taxon>Arundo</taxon>
    </lineage>
</organism>
<dbReference type="AlphaFoldDB" id="A0A0A9A9S7"/>
<name>A0A0A9A9S7_ARUDO</name>
<protein>
    <submittedName>
        <fullName evidence="1">Uncharacterized protein</fullName>
    </submittedName>
</protein>
<proteinExistence type="predicted"/>
<evidence type="ECO:0000313" key="1">
    <source>
        <dbReference type="EMBL" id="JAD45745.1"/>
    </source>
</evidence>
<sequence>MGRPWIPAVGFFAGGGGKLVLPLSMEKLPIVFQWCRCGPARVLSRWLLRLNMRWASPASLVGGSAGHR</sequence>